<feature type="compositionally biased region" description="Acidic residues" evidence="1">
    <location>
        <begin position="65"/>
        <end position="78"/>
    </location>
</feature>
<feature type="region of interest" description="Disordered" evidence="1">
    <location>
        <begin position="46"/>
        <end position="119"/>
    </location>
</feature>
<reference evidence="2 3" key="1">
    <citation type="submission" date="2024-09" db="EMBL/GenBank/DDBJ databases">
        <title>Rethinking Asexuality: The Enigmatic Case of Functional Sexual Genes in Lepraria (Stereocaulaceae).</title>
        <authorList>
            <person name="Doellman M."/>
            <person name="Sun Y."/>
            <person name="Barcenas-Pena A."/>
            <person name="Lumbsch H.T."/>
            <person name="Grewe F."/>
        </authorList>
    </citation>
    <scope>NUCLEOTIDE SEQUENCE [LARGE SCALE GENOMIC DNA]</scope>
    <source>
        <strain evidence="2 3">Grewe 0041</strain>
    </source>
</reference>
<organism evidence="2 3">
    <name type="scientific">Lepraria finkii</name>
    <dbReference type="NCBI Taxonomy" id="1340010"/>
    <lineage>
        <taxon>Eukaryota</taxon>
        <taxon>Fungi</taxon>
        <taxon>Dikarya</taxon>
        <taxon>Ascomycota</taxon>
        <taxon>Pezizomycotina</taxon>
        <taxon>Lecanoromycetes</taxon>
        <taxon>OSLEUM clade</taxon>
        <taxon>Lecanoromycetidae</taxon>
        <taxon>Lecanorales</taxon>
        <taxon>Lecanorineae</taxon>
        <taxon>Stereocaulaceae</taxon>
        <taxon>Lepraria</taxon>
    </lineage>
</organism>
<feature type="region of interest" description="Disordered" evidence="1">
    <location>
        <begin position="178"/>
        <end position="200"/>
    </location>
</feature>
<proteinExistence type="predicted"/>
<feature type="compositionally biased region" description="Acidic residues" evidence="1">
    <location>
        <begin position="190"/>
        <end position="200"/>
    </location>
</feature>
<evidence type="ECO:0000313" key="3">
    <source>
        <dbReference type="Proteomes" id="UP001590951"/>
    </source>
</evidence>
<accession>A0ABR4BBQ2</accession>
<evidence type="ECO:0000313" key="2">
    <source>
        <dbReference type="EMBL" id="KAL2053303.1"/>
    </source>
</evidence>
<name>A0ABR4BBQ2_9LECA</name>
<protein>
    <submittedName>
        <fullName evidence="2">Uncharacterized protein</fullName>
    </submittedName>
</protein>
<gene>
    <name evidence="2" type="ORF">ABVK25_006296</name>
</gene>
<dbReference type="EMBL" id="JBHFEH010000021">
    <property type="protein sequence ID" value="KAL2053303.1"/>
    <property type="molecule type" value="Genomic_DNA"/>
</dbReference>
<evidence type="ECO:0000256" key="1">
    <source>
        <dbReference type="SAM" id="MobiDB-lite"/>
    </source>
</evidence>
<keyword evidence="3" id="KW-1185">Reference proteome</keyword>
<feature type="compositionally biased region" description="Basic and acidic residues" evidence="1">
    <location>
        <begin position="178"/>
        <end position="189"/>
    </location>
</feature>
<sequence length="215" mass="23620">MQSETPNPRAQQPRENLGIYGANFGQEADRCSPDQLAEYWQSLCSAYGPPSRGATEDTARREVEEQGDCGEEETDAPYDLEGVNGGSNNGDAPEINWSPPLQPRQEIRAPRPDNGSSDLYQRAQQEGFGPLADQLGYVDLDSAGAARTLRDEPQEAATHPPGILGQFTSNHSEIADELHEHREREREEMGEAEGFLGEEGDADARKKNIVVLSRI</sequence>
<feature type="compositionally biased region" description="Basic and acidic residues" evidence="1">
    <location>
        <begin position="54"/>
        <end position="64"/>
    </location>
</feature>
<comment type="caution">
    <text evidence="2">The sequence shown here is derived from an EMBL/GenBank/DDBJ whole genome shotgun (WGS) entry which is preliminary data.</text>
</comment>
<dbReference type="Proteomes" id="UP001590951">
    <property type="component" value="Unassembled WGS sequence"/>
</dbReference>